<dbReference type="InterPro" id="IPR015002">
    <property type="entry name" value="T6SS_Tdi1_C"/>
</dbReference>
<name>A0A839MYA5_9MICO</name>
<comment type="caution">
    <text evidence="3">The sequence shown here is derived from an EMBL/GenBank/DDBJ whole genome shotgun (WGS) entry which is preliminary data.</text>
</comment>
<dbReference type="Pfam" id="PF08906">
    <property type="entry name" value="T6SS_Tdi1_C"/>
    <property type="match status" value="1"/>
</dbReference>
<dbReference type="InterPro" id="IPR014983">
    <property type="entry name" value="GAD-rel"/>
</dbReference>
<feature type="domain" description="T6SS immunity protein Tdi1 C-terminal" evidence="2">
    <location>
        <begin position="130"/>
        <end position="183"/>
    </location>
</feature>
<evidence type="ECO:0000313" key="4">
    <source>
        <dbReference type="Proteomes" id="UP000559182"/>
    </source>
</evidence>
<dbReference type="Proteomes" id="UP000559182">
    <property type="component" value="Unassembled WGS sequence"/>
</dbReference>
<evidence type="ECO:0000313" key="3">
    <source>
        <dbReference type="EMBL" id="MBB2890430.1"/>
    </source>
</evidence>
<sequence>MPDPIAVQQFIDTFPPDAGARVPSDDFLTYGEGRLPSAVLELWRTHGLGWYGGGRVALVDPGTWMPTLQTWFGSAVGSIPFAVTSFGHVYHYDQVDGHDRIQCLDPHFQHNAVVSEDGTTFFTDHLTGSNSHPADLRELHKAAVGAQGELGADEIFYFEPILALGGQVNLDNLAKGNGPEHVSDIHQRIAASRQQ</sequence>
<dbReference type="RefSeq" id="WP_183318511.1">
    <property type="nucleotide sequence ID" value="NZ_JACHVQ010000001.1"/>
</dbReference>
<feature type="domain" description="GAD-related" evidence="1">
    <location>
        <begin position="8"/>
        <end position="94"/>
    </location>
</feature>
<reference evidence="3 4" key="1">
    <citation type="submission" date="2020-08" db="EMBL/GenBank/DDBJ databases">
        <title>Sequencing the genomes of 1000 actinobacteria strains.</title>
        <authorList>
            <person name="Klenk H.-P."/>
        </authorList>
    </citation>
    <scope>NUCLEOTIDE SEQUENCE [LARGE SCALE GENOMIC DNA]</scope>
    <source>
        <strain evidence="3 4">DSM 105369</strain>
    </source>
</reference>
<dbReference type="Pfam" id="PF08887">
    <property type="entry name" value="GAD-like"/>
    <property type="match status" value="1"/>
</dbReference>
<keyword evidence="4" id="KW-1185">Reference proteome</keyword>
<accession>A0A839MYA5</accession>
<dbReference type="AlphaFoldDB" id="A0A839MYA5"/>
<dbReference type="EMBL" id="JACHVQ010000001">
    <property type="protein sequence ID" value="MBB2890430.1"/>
    <property type="molecule type" value="Genomic_DNA"/>
</dbReference>
<evidence type="ECO:0000259" key="1">
    <source>
        <dbReference type="Pfam" id="PF08887"/>
    </source>
</evidence>
<evidence type="ECO:0000259" key="2">
    <source>
        <dbReference type="Pfam" id="PF08906"/>
    </source>
</evidence>
<proteinExistence type="predicted"/>
<evidence type="ECO:0008006" key="5">
    <source>
        <dbReference type="Google" id="ProtNLM"/>
    </source>
</evidence>
<protein>
    <recommendedName>
        <fullName evidence="5">DUF1851 domain-containing protein</fullName>
    </recommendedName>
</protein>
<organism evidence="3 4">
    <name type="scientific">Flexivirga oryzae</name>
    <dbReference type="NCBI Taxonomy" id="1794944"/>
    <lineage>
        <taxon>Bacteria</taxon>
        <taxon>Bacillati</taxon>
        <taxon>Actinomycetota</taxon>
        <taxon>Actinomycetes</taxon>
        <taxon>Micrococcales</taxon>
        <taxon>Dermacoccaceae</taxon>
        <taxon>Flexivirga</taxon>
    </lineage>
</organism>
<gene>
    <name evidence="3" type="ORF">FHU39_000414</name>
</gene>